<dbReference type="EMBL" id="ML976016">
    <property type="protein sequence ID" value="KAF1944559.1"/>
    <property type="molecule type" value="Genomic_DNA"/>
</dbReference>
<feature type="region of interest" description="Disordered" evidence="1">
    <location>
        <begin position="196"/>
        <end position="251"/>
    </location>
</feature>
<evidence type="ECO:0000313" key="2">
    <source>
        <dbReference type="EMBL" id="KAF1944559.1"/>
    </source>
</evidence>
<protein>
    <submittedName>
        <fullName evidence="2">Uncharacterized protein</fullName>
    </submittedName>
</protein>
<proteinExistence type="predicted"/>
<name>A0A6A5SYT9_9PLEO</name>
<organism evidence="2 3">
    <name type="scientific">Clathrospora elynae</name>
    <dbReference type="NCBI Taxonomy" id="706981"/>
    <lineage>
        <taxon>Eukaryota</taxon>
        <taxon>Fungi</taxon>
        <taxon>Dikarya</taxon>
        <taxon>Ascomycota</taxon>
        <taxon>Pezizomycotina</taxon>
        <taxon>Dothideomycetes</taxon>
        <taxon>Pleosporomycetidae</taxon>
        <taxon>Pleosporales</taxon>
        <taxon>Diademaceae</taxon>
        <taxon>Clathrospora</taxon>
    </lineage>
</organism>
<feature type="region of interest" description="Disordered" evidence="1">
    <location>
        <begin position="1"/>
        <end position="77"/>
    </location>
</feature>
<accession>A0A6A5SYT9</accession>
<sequence length="272" mass="29178">MDPFRNSALQDAKLQSLLPPSTNRLESQTSAENMPAPPAYHMVVDPKLPIPNMRSPYDAEERKEEDEEKDEDDSPEITINAATQVRGHGNIISIAQMDSVRIANLINSMLNGDKAAHVACPPSPQSPHTATRAEETSRTEVRGVKKFANINITVNCGATVIGDRNIVGPGLGDIARQMQMAQRNQAALHAQQQAQQAAAGQGQPQKVPSPTQGRNTLSQAQATTAQHHGVPYPAQAPMLPMSRSPSLGSETYAGVKRKAEGDIGKGIAKKQC</sequence>
<feature type="compositionally biased region" description="Polar residues" evidence="1">
    <location>
        <begin position="206"/>
        <end position="226"/>
    </location>
</feature>
<feature type="compositionally biased region" description="Acidic residues" evidence="1">
    <location>
        <begin position="63"/>
        <end position="75"/>
    </location>
</feature>
<dbReference type="Proteomes" id="UP000800038">
    <property type="component" value="Unassembled WGS sequence"/>
</dbReference>
<gene>
    <name evidence="2" type="ORF">EJ02DRAFT_452416</name>
</gene>
<feature type="region of interest" description="Disordered" evidence="1">
    <location>
        <begin position="117"/>
        <end position="138"/>
    </location>
</feature>
<reference evidence="2" key="1">
    <citation type="journal article" date="2020" name="Stud. Mycol.">
        <title>101 Dothideomycetes genomes: a test case for predicting lifestyles and emergence of pathogens.</title>
        <authorList>
            <person name="Haridas S."/>
            <person name="Albert R."/>
            <person name="Binder M."/>
            <person name="Bloem J."/>
            <person name="Labutti K."/>
            <person name="Salamov A."/>
            <person name="Andreopoulos B."/>
            <person name="Baker S."/>
            <person name="Barry K."/>
            <person name="Bills G."/>
            <person name="Bluhm B."/>
            <person name="Cannon C."/>
            <person name="Castanera R."/>
            <person name="Culley D."/>
            <person name="Daum C."/>
            <person name="Ezra D."/>
            <person name="Gonzalez J."/>
            <person name="Henrissat B."/>
            <person name="Kuo A."/>
            <person name="Liang C."/>
            <person name="Lipzen A."/>
            <person name="Lutzoni F."/>
            <person name="Magnuson J."/>
            <person name="Mondo S."/>
            <person name="Nolan M."/>
            <person name="Ohm R."/>
            <person name="Pangilinan J."/>
            <person name="Park H.-J."/>
            <person name="Ramirez L."/>
            <person name="Alfaro M."/>
            <person name="Sun H."/>
            <person name="Tritt A."/>
            <person name="Yoshinaga Y."/>
            <person name="Zwiers L.-H."/>
            <person name="Turgeon B."/>
            <person name="Goodwin S."/>
            <person name="Spatafora J."/>
            <person name="Crous P."/>
            <person name="Grigoriev I."/>
        </authorList>
    </citation>
    <scope>NUCLEOTIDE SEQUENCE</scope>
    <source>
        <strain evidence="2">CBS 161.51</strain>
    </source>
</reference>
<feature type="compositionally biased region" description="Polar residues" evidence="1">
    <location>
        <begin position="18"/>
        <end position="32"/>
    </location>
</feature>
<feature type="compositionally biased region" description="Low complexity" evidence="1">
    <location>
        <begin position="196"/>
        <end position="205"/>
    </location>
</feature>
<evidence type="ECO:0000313" key="3">
    <source>
        <dbReference type="Proteomes" id="UP000800038"/>
    </source>
</evidence>
<evidence type="ECO:0000256" key="1">
    <source>
        <dbReference type="SAM" id="MobiDB-lite"/>
    </source>
</evidence>
<dbReference type="OrthoDB" id="3942467at2759"/>
<keyword evidence="3" id="KW-1185">Reference proteome</keyword>
<dbReference type="AlphaFoldDB" id="A0A6A5SYT9"/>